<dbReference type="Proteomes" id="UP000002949">
    <property type="component" value="Unassembled WGS sequence"/>
</dbReference>
<dbReference type="AlphaFoldDB" id="G6YI23"/>
<proteinExistence type="predicted"/>
<evidence type="ECO:0000313" key="2">
    <source>
        <dbReference type="Proteomes" id="UP000002949"/>
    </source>
</evidence>
<gene>
    <name evidence="1" type="ORF">MEA186_28217</name>
</gene>
<name>G6YI23_9HYPH</name>
<sequence>MAVAAIVVVAALVLNTRPGVDPAETSAVQTE</sequence>
<dbReference type="PATRIC" id="fig|1082933.3.peg.5486"/>
<accession>G6YI23</accession>
<protein>
    <submittedName>
        <fullName evidence="1">Uncharacterized protein</fullName>
    </submittedName>
</protein>
<keyword evidence="2" id="KW-1185">Reference proteome</keyword>
<dbReference type="EMBL" id="AGSN01000195">
    <property type="protein sequence ID" value="EHH06704.1"/>
    <property type="molecule type" value="Genomic_DNA"/>
</dbReference>
<reference evidence="1 2" key="1">
    <citation type="journal article" date="2012" name="J. Bacteriol.">
        <title>Draft Genome Sequence of Plant Growth-Promoting Rhizobium Mesorhizobium amorphae, Isolated from Zinc-Lead Mine Tailings.</title>
        <authorList>
            <person name="Hao X."/>
            <person name="Lin Y."/>
            <person name="Johnstone L."/>
            <person name="Baltrus D.A."/>
            <person name="Miller S.J."/>
            <person name="Wei G."/>
            <person name="Rensing C."/>
        </authorList>
    </citation>
    <scope>NUCLEOTIDE SEQUENCE [LARGE SCALE GENOMIC DNA]</scope>
    <source>
        <strain evidence="1 2">CCNWGS0123</strain>
    </source>
</reference>
<evidence type="ECO:0000313" key="1">
    <source>
        <dbReference type="EMBL" id="EHH06704.1"/>
    </source>
</evidence>
<organism evidence="1 2">
    <name type="scientific">Mesorhizobium amorphae CCNWGS0123</name>
    <dbReference type="NCBI Taxonomy" id="1082933"/>
    <lineage>
        <taxon>Bacteria</taxon>
        <taxon>Pseudomonadati</taxon>
        <taxon>Pseudomonadota</taxon>
        <taxon>Alphaproteobacteria</taxon>
        <taxon>Hyphomicrobiales</taxon>
        <taxon>Phyllobacteriaceae</taxon>
        <taxon>Mesorhizobium</taxon>
    </lineage>
</organism>